<gene>
    <name evidence="2" type="ORF">GLYMA_18G136300</name>
</gene>
<evidence type="ECO:0000313" key="4">
    <source>
        <dbReference type="Proteomes" id="UP000008827"/>
    </source>
</evidence>
<dbReference type="Gramene" id="KRG99313">
    <property type="protein sequence ID" value="KRG99313"/>
    <property type="gene ID" value="GLYMA_18G136300"/>
</dbReference>
<dbReference type="Proteomes" id="UP000008827">
    <property type="component" value="Chromosome 18"/>
</dbReference>
<evidence type="ECO:0000313" key="3">
    <source>
        <dbReference type="EnsemblPlants" id="KRG99313"/>
    </source>
</evidence>
<feature type="compositionally biased region" description="Polar residues" evidence="1">
    <location>
        <begin position="93"/>
        <end position="105"/>
    </location>
</feature>
<protein>
    <submittedName>
        <fullName evidence="2 3">Uncharacterized protein</fullName>
    </submittedName>
</protein>
<accession>A0A0R0F837</accession>
<dbReference type="InParanoid" id="A0A0R0F837"/>
<dbReference type="EMBL" id="CM000851">
    <property type="protein sequence ID" value="KRG99313.1"/>
    <property type="molecule type" value="Genomic_DNA"/>
</dbReference>
<dbReference type="EnsemblPlants" id="KRG99313">
    <property type="protein sequence ID" value="KRG99313"/>
    <property type="gene ID" value="GLYMA_18G136300"/>
</dbReference>
<feature type="compositionally biased region" description="Acidic residues" evidence="1">
    <location>
        <begin position="107"/>
        <end position="120"/>
    </location>
</feature>
<keyword evidence="4" id="KW-1185">Reference proteome</keyword>
<proteinExistence type="predicted"/>
<evidence type="ECO:0000313" key="2">
    <source>
        <dbReference type="EMBL" id="KRG99313.1"/>
    </source>
</evidence>
<dbReference type="AlphaFoldDB" id="A0A0R0F837"/>
<feature type="region of interest" description="Disordered" evidence="1">
    <location>
        <begin position="90"/>
        <end position="120"/>
    </location>
</feature>
<sequence>MIAYSESIRIDLWHVVEHGNYIPLDDQLNEVPITSWTDAQRQRFMLNSKARNALLCALSEEEYTKAHSYRIKCNKLSLLTELIGTLKKAKASPSCNESSSRLTNTSFDDESDNECSDEDD</sequence>
<reference evidence="2" key="3">
    <citation type="submission" date="2018-07" db="EMBL/GenBank/DDBJ databases">
        <title>WGS assembly of Glycine max.</title>
        <authorList>
            <person name="Schmutz J."/>
            <person name="Cannon S."/>
            <person name="Schlueter J."/>
            <person name="Ma J."/>
            <person name="Mitros T."/>
            <person name="Nelson W."/>
            <person name="Hyten D."/>
            <person name="Song Q."/>
            <person name="Thelen J."/>
            <person name="Cheng J."/>
            <person name="Xu D."/>
            <person name="Hellsten U."/>
            <person name="May G."/>
            <person name="Yu Y."/>
            <person name="Sakurai T."/>
            <person name="Umezawa T."/>
            <person name="Bhattacharyya M."/>
            <person name="Sandhu D."/>
            <person name="Valliyodan B."/>
            <person name="Lindquist E."/>
            <person name="Peto M."/>
            <person name="Grant D."/>
            <person name="Shu S."/>
            <person name="Goodstein D."/>
            <person name="Barry K."/>
            <person name="Futrell-Griggs M."/>
            <person name="Abernathy B."/>
            <person name="Du J."/>
            <person name="Tian Z."/>
            <person name="Zhu L."/>
            <person name="Gill N."/>
            <person name="Joshi T."/>
            <person name="Libault M."/>
            <person name="Sethuraman A."/>
            <person name="Zhang X."/>
            <person name="Shinozaki K."/>
            <person name="Nguyen H."/>
            <person name="Wing R."/>
            <person name="Cregan P."/>
            <person name="Specht J."/>
            <person name="Grimwood J."/>
            <person name="Rokhsar D."/>
            <person name="Stacey G."/>
            <person name="Shoemaker R."/>
            <person name="Jackson S."/>
        </authorList>
    </citation>
    <scope>NUCLEOTIDE SEQUENCE</scope>
    <source>
        <tissue evidence="2">Callus</tissue>
    </source>
</reference>
<name>A0A0R0F837_SOYBN</name>
<evidence type="ECO:0000256" key="1">
    <source>
        <dbReference type="SAM" id="MobiDB-lite"/>
    </source>
</evidence>
<organism evidence="2">
    <name type="scientific">Glycine max</name>
    <name type="common">Soybean</name>
    <name type="synonym">Glycine hispida</name>
    <dbReference type="NCBI Taxonomy" id="3847"/>
    <lineage>
        <taxon>Eukaryota</taxon>
        <taxon>Viridiplantae</taxon>
        <taxon>Streptophyta</taxon>
        <taxon>Embryophyta</taxon>
        <taxon>Tracheophyta</taxon>
        <taxon>Spermatophyta</taxon>
        <taxon>Magnoliopsida</taxon>
        <taxon>eudicotyledons</taxon>
        <taxon>Gunneridae</taxon>
        <taxon>Pentapetalae</taxon>
        <taxon>rosids</taxon>
        <taxon>fabids</taxon>
        <taxon>Fabales</taxon>
        <taxon>Fabaceae</taxon>
        <taxon>Papilionoideae</taxon>
        <taxon>50 kb inversion clade</taxon>
        <taxon>NPAAA clade</taxon>
        <taxon>indigoferoid/millettioid clade</taxon>
        <taxon>Phaseoleae</taxon>
        <taxon>Glycine</taxon>
        <taxon>Glycine subgen. Soja</taxon>
    </lineage>
</organism>
<reference evidence="2 3" key="1">
    <citation type="journal article" date="2010" name="Nature">
        <title>Genome sequence of the palaeopolyploid soybean.</title>
        <authorList>
            <person name="Schmutz J."/>
            <person name="Cannon S.B."/>
            <person name="Schlueter J."/>
            <person name="Ma J."/>
            <person name="Mitros T."/>
            <person name="Nelson W."/>
            <person name="Hyten D.L."/>
            <person name="Song Q."/>
            <person name="Thelen J.J."/>
            <person name="Cheng J."/>
            <person name="Xu D."/>
            <person name="Hellsten U."/>
            <person name="May G.D."/>
            <person name="Yu Y."/>
            <person name="Sakurai T."/>
            <person name="Umezawa T."/>
            <person name="Bhattacharyya M.K."/>
            <person name="Sandhu D."/>
            <person name="Valliyodan B."/>
            <person name="Lindquist E."/>
            <person name="Peto M."/>
            <person name="Grant D."/>
            <person name="Shu S."/>
            <person name="Goodstein D."/>
            <person name="Barry K."/>
            <person name="Futrell-Griggs M."/>
            <person name="Abernathy B."/>
            <person name="Du J."/>
            <person name="Tian Z."/>
            <person name="Zhu L."/>
            <person name="Gill N."/>
            <person name="Joshi T."/>
            <person name="Libault M."/>
            <person name="Sethuraman A."/>
            <person name="Zhang X.-C."/>
            <person name="Shinozaki K."/>
            <person name="Nguyen H.T."/>
            <person name="Wing R.A."/>
            <person name="Cregan P."/>
            <person name="Specht J."/>
            <person name="Grimwood J."/>
            <person name="Rokhsar D."/>
            <person name="Stacey G."/>
            <person name="Shoemaker R.C."/>
            <person name="Jackson S.A."/>
        </authorList>
    </citation>
    <scope>NUCLEOTIDE SEQUENCE</scope>
    <source>
        <strain evidence="3">cv. Williams 82</strain>
        <tissue evidence="2">Callus</tissue>
    </source>
</reference>
<reference evidence="3" key="2">
    <citation type="submission" date="2018-02" db="UniProtKB">
        <authorList>
            <consortium name="EnsemblPlants"/>
        </authorList>
    </citation>
    <scope>IDENTIFICATION</scope>
    <source>
        <strain evidence="3">Williams 82</strain>
    </source>
</reference>